<proteinExistence type="predicted"/>
<reference evidence="1 2" key="1">
    <citation type="submission" date="2020-08" db="EMBL/GenBank/DDBJ databases">
        <title>Genomic Encyclopedia of Type Strains, Phase IV (KMG-IV): sequencing the most valuable type-strain genomes for metagenomic binning, comparative biology and taxonomic classification.</title>
        <authorList>
            <person name="Goeker M."/>
        </authorList>
    </citation>
    <scope>NUCLEOTIDE SEQUENCE [LARGE SCALE GENOMIC DNA]</scope>
    <source>
        <strain evidence="1 2">DSM 101064</strain>
    </source>
</reference>
<keyword evidence="2" id="KW-1185">Reference proteome</keyword>
<protein>
    <submittedName>
        <fullName evidence="1">Uncharacterized protein</fullName>
    </submittedName>
</protein>
<name>A0A7W9EY45_9RHOB</name>
<comment type="caution">
    <text evidence="1">The sequence shown here is derived from an EMBL/GenBank/DDBJ whole genome shotgun (WGS) entry which is preliminary data.</text>
</comment>
<dbReference type="AlphaFoldDB" id="A0A7W9EY45"/>
<gene>
    <name evidence="1" type="ORF">FHS72_002019</name>
</gene>
<evidence type="ECO:0000313" key="2">
    <source>
        <dbReference type="Proteomes" id="UP000535415"/>
    </source>
</evidence>
<organism evidence="1 2">
    <name type="scientific">Yoonia ponticola</name>
    <dbReference type="NCBI Taxonomy" id="1524255"/>
    <lineage>
        <taxon>Bacteria</taxon>
        <taxon>Pseudomonadati</taxon>
        <taxon>Pseudomonadota</taxon>
        <taxon>Alphaproteobacteria</taxon>
        <taxon>Rhodobacterales</taxon>
        <taxon>Paracoccaceae</taxon>
        <taxon>Yoonia</taxon>
    </lineage>
</organism>
<dbReference type="Proteomes" id="UP000535415">
    <property type="component" value="Unassembled WGS sequence"/>
</dbReference>
<sequence>MSLHIFSTFHALQTSALNGSSQPNVVPHATTCCGHLTNQTTLTDAQ</sequence>
<evidence type="ECO:0000313" key="1">
    <source>
        <dbReference type="EMBL" id="MBB5722393.1"/>
    </source>
</evidence>
<dbReference type="EMBL" id="JACIJM010000005">
    <property type="protein sequence ID" value="MBB5722393.1"/>
    <property type="molecule type" value="Genomic_DNA"/>
</dbReference>
<accession>A0A7W9EY45</accession>